<feature type="compositionally biased region" description="Low complexity" evidence="1">
    <location>
        <begin position="1076"/>
        <end position="1111"/>
    </location>
</feature>
<feature type="compositionally biased region" description="Pro residues" evidence="1">
    <location>
        <begin position="1112"/>
        <end position="1134"/>
    </location>
</feature>
<feature type="region of interest" description="Disordered" evidence="1">
    <location>
        <begin position="1033"/>
        <end position="1052"/>
    </location>
</feature>
<feature type="compositionally biased region" description="Basic and acidic residues" evidence="1">
    <location>
        <begin position="750"/>
        <end position="775"/>
    </location>
</feature>
<reference evidence="2 3" key="1">
    <citation type="journal article" date="2022" name="bioRxiv">
        <title>Genomics of Preaxostyla Flagellates Illuminates Evolutionary Transitions and the Path Towards Mitochondrial Loss.</title>
        <authorList>
            <person name="Novak L.V.F."/>
            <person name="Treitli S.C."/>
            <person name="Pyrih J."/>
            <person name="Halakuc P."/>
            <person name="Pipaliya S.V."/>
            <person name="Vacek V."/>
            <person name="Brzon O."/>
            <person name="Soukal P."/>
            <person name="Eme L."/>
            <person name="Dacks J.B."/>
            <person name="Karnkowska A."/>
            <person name="Elias M."/>
            <person name="Hampl V."/>
        </authorList>
    </citation>
    <scope>NUCLEOTIDE SEQUENCE [LARGE SCALE GENOMIC DNA]</scope>
    <source>
        <strain evidence="2">NAU3</strain>
        <tissue evidence="2">Gut</tissue>
    </source>
</reference>
<evidence type="ECO:0000313" key="3">
    <source>
        <dbReference type="Proteomes" id="UP001281761"/>
    </source>
</evidence>
<accession>A0ABQ9Y2R3</accession>
<feature type="compositionally biased region" description="Basic and acidic residues" evidence="1">
    <location>
        <begin position="453"/>
        <end position="472"/>
    </location>
</feature>
<feature type="compositionally biased region" description="Polar residues" evidence="1">
    <location>
        <begin position="776"/>
        <end position="788"/>
    </location>
</feature>
<dbReference type="EMBL" id="JARBJD010000041">
    <property type="protein sequence ID" value="KAK2958037.1"/>
    <property type="molecule type" value="Genomic_DNA"/>
</dbReference>
<feature type="region of interest" description="Disordered" evidence="1">
    <location>
        <begin position="731"/>
        <end position="804"/>
    </location>
</feature>
<comment type="caution">
    <text evidence="2">The sequence shown here is derived from an EMBL/GenBank/DDBJ whole genome shotgun (WGS) entry which is preliminary data.</text>
</comment>
<gene>
    <name evidence="2" type="ORF">BLNAU_6963</name>
</gene>
<dbReference type="Proteomes" id="UP001281761">
    <property type="component" value="Unassembled WGS sequence"/>
</dbReference>
<evidence type="ECO:0000256" key="1">
    <source>
        <dbReference type="SAM" id="MobiDB-lite"/>
    </source>
</evidence>
<name>A0ABQ9Y2R3_9EUKA</name>
<sequence length="1407" mass="158235">MTQVYPTAQSSVDDITSQLPKQIEDTLLEQLHIFQKGDPEQKVNSANHLHSLVVSQPDYQTKISLFLIQKGSIECLINVIFQSCPPQLFVPIISLFEAISSCFSPVPKKHVSGVIPTLICLSWCPDPVVSIHSLRALHVLCDILFETNQIQPILLNGIPEELCRHVQDSSPPSLQSESIDILGSLCAGFHKQVDIMTSSDPREPERKRIKHSLKLIRNTLVSLLTVTEQREHELDILSRRSKTQTQHYLSEEHQSSLPEISSALSPHSNIFEQCSIILTTYFPETFNTDQVVTLPSFSYPHSKHILPLDNRGEDGKRDEHKNALDEIRGMMQTLISFEEQRRRKDEKKLRRKKMMNIRDENPFRMQESVTDLATDPINDLESKRKEIAFQEDQKRKMEELQRQQERYDYLLKLSAHFEEKQKTVSNDIEILKSQNSQRMKQIASLRATIAEKKKVRAEEAEKLQKEISRDERDDTDSDEPEPISPERVKQKLFGATTREDPFRDTQSQPKHAQTELSAPDITPTLTQNPIQAEKEGVLKGINAFPHFAPEIYQFKGDTLVKTGTYRGTISSGVFDRCICQLSLVAGTLTDSALVGLYPAHCIEDVRRVSFGLMTDSLALGLCSQTVHNQYRRFVDAHSPVGPNQKVVIEVNTLSDELEERSMTYSIDGKVQPTKVVGIPKPFRFAISLKISASYMTDLKITELRKPELTGFKKLAAMQSVTISKNRLRMKLLDQQDPDRSKKGTMTPILVKKEQSNVTPIKKDRTTPTKSKKEASTPRQTKTEQSSLDLTKREHEDDDPFSFNTQQLPETTSLFRYYSKVKYRITPREIIAQTSLAGTLLTSSFNKASVEIKFRVKTMTGSIIVGIFAQYSRERLPNDIFVRVQGGAGFYISGAMMNGGHRRENPHPAARVGDVCKLYVNTKSSKARERFICLWVGGRLAPLGFCRIPEKFHIALAMQYTENSVEILSVGEVPVKTGLKFEKLHPCFEFGTKEEIQRDKDQIRKEMELELAAGVTKQRPLPKPRLSVQNLVIDEESETPDSPPPKELPEQEGSKLTEIPQPQIVLALPSTPEPLPDETITQTTIQPPEPTDTSSPPASPTHSSLTQTTTSSSPPPPTPPPSNPTNPLLPPPPPRLIQRPPKSPLVPRQQKSPMKHASIFEFYNPAFFSYKNRWLSKLASGSNSAVSIEFQRKIARLYFGVGTITATANFGIIKTELAEKALETNQAYLQGGIGYSLFHQSTISNTTQFQPTHQKLVKGDKCILEVDTRSDRPEERTMCLSVNGVAQPVCFSHIPMTIRFAVAIMKKGDYLEIEKVEKGGTEKKVMGHMHTIPFPSGGSQTEGGEQQIQVKVEEGTKPSWQGFDLLFGSTRKSVNVVPSQNTNSQDSTQNTQVLQSTNPDPTQTPESN</sequence>
<protein>
    <submittedName>
        <fullName evidence="2">Uncharacterized protein</fullName>
    </submittedName>
</protein>
<dbReference type="Gene3D" id="1.25.10.10">
    <property type="entry name" value="Leucine-rich Repeat Variant"/>
    <property type="match status" value="1"/>
</dbReference>
<dbReference type="InterPro" id="IPR016024">
    <property type="entry name" value="ARM-type_fold"/>
</dbReference>
<feature type="compositionally biased region" description="Polar residues" evidence="1">
    <location>
        <begin position="504"/>
        <end position="516"/>
    </location>
</feature>
<feature type="region of interest" description="Disordered" evidence="1">
    <location>
        <begin position="1373"/>
        <end position="1407"/>
    </location>
</feature>
<organism evidence="2 3">
    <name type="scientific">Blattamonas nauphoetae</name>
    <dbReference type="NCBI Taxonomy" id="2049346"/>
    <lineage>
        <taxon>Eukaryota</taxon>
        <taxon>Metamonada</taxon>
        <taxon>Preaxostyla</taxon>
        <taxon>Oxymonadida</taxon>
        <taxon>Blattamonas</taxon>
    </lineage>
</organism>
<feature type="region of interest" description="Disordered" evidence="1">
    <location>
        <begin position="453"/>
        <end position="524"/>
    </location>
</feature>
<keyword evidence="3" id="KW-1185">Reference proteome</keyword>
<feature type="compositionally biased region" description="Basic and acidic residues" evidence="1">
    <location>
        <begin position="731"/>
        <end position="741"/>
    </location>
</feature>
<dbReference type="InterPro" id="IPR011989">
    <property type="entry name" value="ARM-like"/>
</dbReference>
<dbReference type="SUPFAM" id="SSF48371">
    <property type="entry name" value="ARM repeat"/>
    <property type="match status" value="1"/>
</dbReference>
<evidence type="ECO:0000313" key="2">
    <source>
        <dbReference type="EMBL" id="KAK2958037.1"/>
    </source>
</evidence>
<proteinExistence type="predicted"/>
<feature type="region of interest" description="Disordered" evidence="1">
    <location>
        <begin position="1067"/>
        <end position="1150"/>
    </location>
</feature>